<evidence type="ECO:0000256" key="3">
    <source>
        <dbReference type="ARBA" id="ARBA00022982"/>
    </source>
</evidence>
<dbReference type="Gene3D" id="3.40.30.10">
    <property type="entry name" value="Glutaredoxin"/>
    <property type="match status" value="1"/>
</dbReference>
<dbReference type="EMBL" id="CAJZBQ010000045">
    <property type="protein sequence ID" value="CAG9328245.1"/>
    <property type="molecule type" value="Genomic_DNA"/>
</dbReference>
<proteinExistence type="inferred from homology"/>
<name>A0AAU9JQH9_9CILI</name>
<evidence type="ECO:0000259" key="6">
    <source>
        <dbReference type="Pfam" id="PF00462"/>
    </source>
</evidence>
<keyword evidence="5" id="KW-0676">Redox-active center</keyword>
<dbReference type="InterPro" id="IPR036249">
    <property type="entry name" value="Thioredoxin-like_sf"/>
</dbReference>
<evidence type="ECO:0000256" key="4">
    <source>
        <dbReference type="ARBA" id="ARBA00023157"/>
    </source>
</evidence>
<dbReference type="Pfam" id="PF00462">
    <property type="entry name" value="Glutaredoxin"/>
    <property type="match status" value="1"/>
</dbReference>
<accession>A0AAU9JQH9</accession>
<dbReference type="PANTHER" id="PTHR46679">
    <property type="match status" value="1"/>
</dbReference>
<dbReference type="SUPFAM" id="SSF52833">
    <property type="entry name" value="Thioredoxin-like"/>
    <property type="match status" value="1"/>
</dbReference>
<evidence type="ECO:0000256" key="5">
    <source>
        <dbReference type="ARBA" id="ARBA00023284"/>
    </source>
</evidence>
<reference evidence="7" key="1">
    <citation type="submission" date="2021-09" db="EMBL/GenBank/DDBJ databases">
        <authorList>
            <consortium name="AG Swart"/>
            <person name="Singh M."/>
            <person name="Singh A."/>
            <person name="Seah K."/>
            <person name="Emmerich C."/>
        </authorList>
    </citation>
    <scope>NUCLEOTIDE SEQUENCE</scope>
    <source>
        <strain evidence="7">ATCC30299</strain>
    </source>
</reference>
<sequence>MGAYCCAAPESTVSDFSIAKEISNNSVVIFSKTGCSTSLGAKMKLYSEGVNFKVIEVNKRTSKLKEELKNYTNKEDFPYVFLEGHYIGGIHELEEKINLGTLKKFKSDN</sequence>
<evidence type="ECO:0000313" key="8">
    <source>
        <dbReference type="Proteomes" id="UP001162131"/>
    </source>
</evidence>
<keyword evidence="4" id="KW-1015">Disulfide bond</keyword>
<keyword evidence="3" id="KW-0249">Electron transport</keyword>
<evidence type="ECO:0000256" key="1">
    <source>
        <dbReference type="ARBA" id="ARBA00007787"/>
    </source>
</evidence>
<dbReference type="InterPro" id="IPR002109">
    <property type="entry name" value="Glutaredoxin"/>
</dbReference>
<dbReference type="PROSITE" id="PS51354">
    <property type="entry name" value="GLUTAREDOXIN_2"/>
    <property type="match status" value="1"/>
</dbReference>
<comment type="caution">
    <text evidence="7">The sequence shown here is derived from an EMBL/GenBank/DDBJ whole genome shotgun (WGS) entry which is preliminary data.</text>
</comment>
<dbReference type="AlphaFoldDB" id="A0AAU9JQH9"/>
<comment type="similarity">
    <text evidence="1">Belongs to the glutaredoxin family.</text>
</comment>
<organism evidence="7 8">
    <name type="scientific">Blepharisma stoltei</name>
    <dbReference type="NCBI Taxonomy" id="1481888"/>
    <lineage>
        <taxon>Eukaryota</taxon>
        <taxon>Sar</taxon>
        <taxon>Alveolata</taxon>
        <taxon>Ciliophora</taxon>
        <taxon>Postciliodesmatophora</taxon>
        <taxon>Heterotrichea</taxon>
        <taxon>Heterotrichida</taxon>
        <taxon>Blepharismidae</taxon>
        <taxon>Blepharisma</taxon>
    </lineage>
</organism>
<gene>
    <name evidence="7" type="ORF">BSTOLATCC_MIC45700</name>
</gene>
<dbReference type="PANTHER" id="PTHR46679:SF1">
    <property type="entry name" value="GLUTAREDOXIN-2, MITOCHONDRIAL"/>
    <property type="match status" value="1"/>
</dbReference>
<evidence type="ECO:0000313" key="7">
    <source>
        <dbReference type="EMBL" id="CAG9328245.1"/>
    </source>
</evidence>
<keyword evidence="8" id="KW-1185">Reference proteome</keyword>
<feature type="domain" description="Glutaredoxin" evidence="6">
    <location>
        <begin position="27"/>
        <end position="87"/>
    </location>
</feature>
<dbReference type="Proteomes" id="UP001162131">
    <property type="component" value="Unassembled WGS sequence"/>
</dbReference>
<evidence type="ECO:0000256" key="2">
    <source>
        <dbReference type="ARBA" id="ARBA00022448"/>
    </source>
</evidence>
<dbReference type="GO" id="GO:0015035">
    <property type="term" value="F:protein-disulfide reductase activity"/>
    <property type="evidence" value="ECO:0007669"/>
    <property type="project" value="TreeGrafter"/>
</dbReference>
<protein>
    <recommendedName>
        <fullName evidence="6">Glutaredoxin domain-containing protein</fullName>
    </recommendedName>
</protein>
<dbReference type="GO" id="GO:0005739">
    <property type="term" value="C:mitochondrion"/>
    <property type="evidence" value="ECO:0007669"/>
    <property type="project" value="TreeGrafter"/>
</dbReference>
<keyword evidence="2" id="KW-0813">Transport</keyword>